<dbReference type="GO" id="GO:0005634">
    <property type="term" value="C:nucleus"/>
    <property type="evidence" value="ECO:0007669"/>
    <property type="project" value="UniProtKB-SubCell"/>
</dbReference>
<keyword evidence="14" id="KW-1185">Reference proteome</keyword>
<dbReference type="InterPro" id="IPR001965">
    <property type="entry name" value="Znf_PHD"/>
</dbReference>
<sequence>MPTCARSRTIRAERPGSGSRTPDTGASGTRTGARVGYHCARCPPARDPELFALSDLGQGLALRTLEPLELAQVRELGKSDGDMVACDNKNCPYEWFHYGCVGITAPPKGKWFCPHCVKNMRRSQSSDCQR</sequence>
<feature type="domain" description="PHD-type" evidence="12">
    <location>
        <begin position="36"/>
        <end position="119"/>
    </location>
</feature>
<protein>
    <submittedName>
        <fullName evidence="13">PHD-finger domain-containing protein</fullName>
    </submittedName>
</protein>
<dbReference type="Proteomes" id="UP001201812">
    <property type="component" value="Unassembled WGS sequence"/>
</dbReference>
<comment type="caution">
    <text evidence="13">The sequence shown here is derived from an EMBL/GenBank/DDBJ whole genome shotgun (WGS) entry which is preliminary data.</text>
</comment>
<evidence type="ECO:0000256" key="6">
    <source>
        <dbReference type="ARBA" id="ARBA00022833"/>
    </source>
</evidence>
<accession>A0AAD4N067</accession>
<dbReference type="PROSITE" id="PS01359">
    <property type="entry name" value="ZF_PHD_1"/>
    <property type="match status" value="1"/>
</dbReference>
<dbReference type="SMART" id="SM00249">
    <property type="entry name" value="PHD"/>
    <property type="match status" value="1"/>
</dbReference>
<dbReference type="PROSITE" id="PS50016">
    <property type="entry name" value="ZF_PHD_2"/>
    <property type="match status" value="1"/>
</dbReference>
<dbReference type="SUPFAM" id="SSF57903">
    <property type="entry name" value="FYVE/PHD zinc finger"/>
    <property type="match status" value="1"/>
</dbReference>
<evidence type="ECO:0000256" key="11">
    <source>
        <dbReference type="SAM" id="MobiDB-lite"/>
    </source>
</evidence>
<gene>
    <name evidence="13" type="ORF">DdX_12553</name>
</gene>
<dbReference type="PANTHER" id="PTHR10333:SF103">
    <property type="entry name" value="INHIBITOR OF GROWTH PROTEIN 3"/>
    <property type="match status" value="1"/>
</dbReference>
<dbReference type="InterPro" id="IPR019787">
    <property type="entry name" value="Znf_PHD-finger"/>
</dbReference>
<name>A0AAD4N067_9BILA</name>
<comment type="subcellular location">
    <subcellularLocation>
        <location evidence="1">Nucleus</location>
    </subcellularLocation>
</comment>
<dbReference type="InterPro" id="IPR019786">
    <property type="entry name" value="Zinc_finger_PHD-type_CS"/>
</dbReference>
<keyword evidence="4" id="KW-0479">Metal-binding</keyword>
<reference evidence="13" key="1">
    <citation type="submission" date="2022-01" db="EMBL/GenBank/DDBJ databases">
        <title>Genome Sequence Resource for Two Populations of Ditylenchus destructor, the Migratory Endoparasitic Phytonematode.</title>
        <authorList>
            <person name="Zhang H."/>
            <person name="Lin R."/>
            <person name="Xie B."/>
        </authorList>
    </citation>
    <scope>NUCLEOTIDE SEQUENCE</scope>
    <source>
        <strain evidence="13">BazhouSP</strain>
    </source>
</reference>
<keyword evidence="3" id="KW-0341">Growth regulation</keyword>
<evidence type="ECO:0000256" key="9">
    <source>
        <dbReference type="ARBA" id="ARBA00023242"/>
    </source>
</evidence>
<keyword evidence="6" id="KW-0862">Zinc</keyword>
<keyword evidence="5 10" id="KW-0863">Zinc-finger</keyword>
<organism evidence="13 14">
    <name type="scientific">Ditylenchus destructor</name>
    <dbReference type="NCBI Taxonomy" id="166010"/>
    <lineage>
        <taxon>Eukaryota</taxon>
        <taxon>Metazoa</taxon>
        <taxon>Ecdysozoa</taxon>
        <taxon>Nematoda</taxon>
        <taxon>Chromadorea</taxon>
        <taxon>Rhabditida</taxon>
        <taxon>Tylenchina</taxon>
        <taxon>Tylenchomorpha</taxon>
        <taxon>Sphaerularioidea</taxon>
        <taxon>Anguinidae</taxon>
        <taxon>Anguininae</taxon>
        <taxon>Ditylenchus</taxon>
    </lineage>
</organism>
<evidence type="ECO:0000256" key="10">
    <source>
        <dbReference type="PROSITE-ProRule" id="PRU00146"/>
    </source>
</evidence>
<evidence type="ECO:0000313" key="14">
    <source>
        <dbReference type="Proteomes" id="UP001201812"/>
    </source>
</evidence>
<keyword evidence="9" id="KW-0539">Nucleus</keyword>
<dbReference type="AlphaFoldDB" id="A0AAD4N067"/>
<dbReference type="InterPro" id="IPR028651">
    <property type="entry name" value="ING_fam"/>
</dbReference>
<comment type="similarity">
    <text evidence="2">Belongs to the ING family.</text>
</comment>
<dbReference type="Gene3D" id="3.30.40.10">
    <property type="entry name" value="Zinc/RING finger domain, C3HC4 (zinc finger)"/>
    <property type="match status" value="1"/>
</dbReference>
<feature type="compositionally biased region" description="Polar residues" evidence="11">
    <location>
        <begin position="18"/>
        <end position="30"/>
    </location>
</feature>
<evidence type="ECO:0000256" key="8">
    <source>
        <dbReference type="ARBA" id="ARBA00023163"/>
    </source>
</evidence>
<evidence type="ECO:0000256" key="1">
    <source>
        <dbReference type="ARBA" id="ARBA00004123"/>
    </source>
</evidence>
<evidence type="ECO:0000256" key="2">
    <source>
        <dbReference type="ARBA" id="ARBA00010210"/>
    </source>
</evidence>
<evidence type="ECO:0000259" key="12">
    <source>
        <dbReference type="PROSITE" id="PS50016"/>
    </source>
</evidence>
<keyword evidence="7" id="KW-0805">Transcription regulation</keyword>
<dbReference type="InterPro" id="IPR011011">
    <property type="entry name" value="Znf_FYVE_PHD"/>
</dbReference>
<evidence type="ECO:0000256" key="4">
    <source>
        <dbReference type="ARBA" id="ARBA00022723"/>
    </source>
</evidence>
<proteinExistence type="inferred from homology"/>
<dbReference type="EMBL" id="JAKKPZ010000042">
    <property type="protein sequence ID" value="KAI1707177.1"/>
    <property type="molecule type" value="Genomic_DNA"/>
</dbReference>
<keyword evidence="8" id="KW-0804">Transcription</keyword>
<evidence type="ECO:0000256" key="7">
    <source>
        <dbReference type="ARBA" id="ARBA00023015"/>
    </source>
</evidence>
<evidence type="ECO:0000256" key="5">
    <source>
        <dbReference type="ARBA" id="ARBA00022771"/>
    </source>
</evidence>
<dbReference type="PANTHER" id="PTHR10333">
    <property type="entry name" value="INHIBITOR OF GROWTH PROTEIN"/>
    <property type="match status" value="1"/>
</dbReference>
<evidence type="ECO:0000313" key="13">
    <source>
        <dbReference type="EMBL" id="KAI1707177.1"/>
    </source>
</evidence>
<feature type="region of interest" description="Disordered" evidence="11">
    <location>
        <begin position="1"/>
        <end position="32"/>
    </location>
</feature>
<evidence type="ECO:0000256" key="3">
    <source>
        <dbReference type="ARBA" id="ARBA00022604"/>
    </source>
</evidence>
<dbReference type="InterPro" id="IPR013083">
    <property type="entry name" value="Znf_RING/FYVE/PHD"/>
</dbReference>
<dbReference type="GO" id="GO:0008270">
    <property type="term" value="F:zinc ion binding"/>
    <property type="evidence" value="ECO:0007669"/>
    <property type="project" value="UniProtKB-KW"/>
</dbReference>
<dbReference type="CDD" id="cd15505">
    <property type="entry name" value="PHD_ING"/>
    <property type="match status" value="1"/>
</dbReference>
<dbReference type="Pfam" id="PF00628">
    <property type="entry name" value="PHD"/>
    <property type="match status" value="1"/>
</dbReference>
<dbReference type="GO" id="GO:0035267">
    <property type="term" value="C:NuA4 histone acetyltransferase complex"/>
    <property type="evidence" value="ECO:0007669"/>
    <property type="project" value="TreeGrafter"/>
</dbReference>